<dbReference type="CDD" id="cd00159">
    <property type="entry name" value="RhoGAP"/>
    <property type="match status" value="1"/>
</dbReference>
<proteinExistence type="predicted"/>
<evidence type="ECO:0000313" key="5">
    <source>
        <dbReference type="EMBL" id="CAG9799771.1"/>
    </source>
</evidence>
<keyword evidence="6" id="KW-1185">Reference proteome</keyword>
<dbReference type="PANTHER" id="PTHR23176">
    <property type="entry name" value="RHO/RAC/CDC GTPASE-ACTIVATING PROTEIN"/>
    <property type="match status" value="1"/>
</dbReference>
<dbReference type="GO" id="GO:0005737">
    <property type="term" value="C:cytoplasm"/>
    <property type="evidence" value="ECO:0007669"/>
    <property type="project" value="TreeGrafter"/>
</dbReference>
<dbReference type="Pfam" id="PF00620">
    <property type="entry name" value="RhoGAP"/>
    <property type="match status" value="1"/>
</dbReference>
<name>A0A9N9WNM5_9DIPT</name>
<accession>A0A9N9WNM5</accession>
<keyword evidence="2" id="KW-0175">Coiled coil</keyword>
<evidence type="ECO:0000256" key="2">
    <source>
        <dbReference type="SAM" id="Coils"/>
    </source>
</evidence>
<dbReference type="SMART" id="SM00324">
    <property type="entry name" value="RhoGAP"/>
    <property type="match status" value="1"/>
</dbReference>
<evidence type="ECO:0000256" key="3">
    <source>
        <dbReference type="SAM" id="MobiDB-lite"/>
    </source>
</evidence>
<gene>
    <name evidence="5" type="ORF">CHIRRI_LOCUS2729</name>
</gene>
<dbReference type="OrthoDB" id="79452at2759"/>
<dbReference type="PROSITE" id="PS50238">
    <property type="entry name" value="RHOGAP"/>
    <property type="match status" value="1"/>
</dbReference>
<feature type="region of interest" description="Disordered" evidence="3">
    <location>
        <begin position="593"/>
        <end position="614"/>
    </location>
</feature>
<dbReference type="GO" id="GO:0007165">
    <property type="term" value="P:signal transduction"/>
    <property type="evidence" value="ECO:0007669"/>
    <property type="project" value="InterPro"/>
</dbReference>
<dbReference type="InterPro" id="IPR000198">
    <property type="entry name" value="RhoGAP_dom"/>
</dbReference>
<organism evidence="5 6">
    <name type="scientific">Chironomus riparius</name>
    <dbReference type="NCBI Taxonomy" id="315576"/>
    <lineage>
        <taxon>Eukaryota</taxon>
        <taxon>Metazoa</taxon>
        <taxon>Ecdysozoa</taxon>
        <taxon>Arthropoda</taxon>
        <taxon>Hexapoda</taxon>
        <taxon>Insecta</taxon>
        <taxon>Pterygota</taxon>
        <taxon>Neoptera</taxon>
        <taxon>Endopterygota</taxon>
        <taxon>Diptera</taxon>
        <taxon>Nematocera</taxon>
        <taxon>Chironomoidea</taxon>
        <taxon>Chironomidae</taxon>
        <taxon>Chironominae</taxon>
        <taxon>Chironomus</taxon>
    </lineage>
</organism>
<dbReference type="Proteomes" id="UP001153620">
    <property type="component" value="Chromosome 1"/>
</dbReference>
<sequence>MFNSKVYSDSENQNIVECNSDEHIYENVTTRYNKYGILNGILSGFTSKAKDFNILTRKRDKYTEIINECPSPMNEFNFNSSTQFTQFDDDTSIFERNFEYQMDYENSYTSCEDDNIYENLEFFTDENFYNSALNNWMLNLTKEVEEYDSENIMFVKSIPSVFSVKRKSLDYHRKLNRNQITLNFLKILWNRENNVDIMSLLLQTFSNLLRDQNKQSSTKCNSTDCSSFVTKISSEKVSLKKLKKSKKKIDKRIIYQQKFENVILSSSLNILVITYNKSQKFYFLLAYSEILFKLPTGVKLNQIICAIKNNYKFNFRTNFEEVEFFKYLRRLLNHKLKQIRIKAEQLSNNNNDEEEAIENNSENIYQQIWTCQSISNDDDKPVIINSENIYSSLDYARVDDDSEWEVDHEFSFMNAKVLMTDDKMMNQSFYKTIWVYYNEENPDYNRIFYDSLDTDSIHSLKKEDIKRNDIIEEESIYSDAISLSNDVVEEDLLSEVYRNLPNDVKRCEITQSLSESVDAWKVLIRAPNYCEDEEDFFVNESILSSNFSYYVDAEDESNKSVNAHSSNFSLQLDDSLPQSKPLRQESYRSLTEEFEAIEKPTNSPKPSRERGFRDKVKSKLKIKSGKAEISKTSLESLSSIHEDEFVIFGGNLEKVEKDKYHKDVPKIIVDCVSILELDVNIKTPGIYRISGNKNTIDAIKKKFNEKKQSKRESRHAMLQDQDVHTLTGLLKMFFRELKPPLMTKQIFTQCTSEKRSANQMWKIIREIPSQNYATLKYLFRHFKIVEKYQDENLMNSGNLAICLGLCLFSNSFGEVPNPFDNDISKCNMLCKFLIDNYYDVFECFEEAR</sequence>
<feature type="coiled-coil region" evidence="2">
    <location>
        <begin position="329"/>
        <end position="363"/>
    </location>
</feature>
<dbReference type="GO" id="GO:0005096">
    <property type="term" value="F:GTPase activator activity"/>
    <property type="evidence" value="ECO:0007669"/>
    <property type="project" value="UniProtKB-KW"/>
</dbReference>
<dbReference type="EMBL" id="OU895877">
    <property type="protein sequence ID" value="CAG9799771.1"/>
    <property type="molecule type" value="Genomic_DNA"/>
</dbReference>
<evidence type="ECO:0000259" key="4">
    <source>
        <dbReference type="PROSITE" id="PS50238"/>
    </source>
</evidence>
<reference evidence="5" key="2">
    <citation type="submission" date="2022-10" db="EMBL/GenBank/DDBJ databases">
        <authorList>
            <consortium name="ENA_rothamsted_submissions"/>
            <consortium name="culmorum"/>
            <person name="King R."/>
        </authorList>
    </citation>
    <scope>NUCLEOTIDE SEQUENCE</scope>
</reference>
<dbReference type="PANTHER" id="PTHR23176:SF129">
    <property type="entry name" value="RHO GTPASE ACTIVATING PROTEIN AT 16F, ISOFORM E-RELATED"/>
    <property type="match status" value="1"/>
</dbReference>
<dbReference type="Gene3D" id="1.10.555.10">
    <property type="entry name" value="Rho GTPase activation protein"/>
    <property type="match status" value="1"/>
</dbReference>
<evidence type="ECO:0000256" key="1">
    <source>
        <dbReference type="ARBA" id="ARBA00022468"/>
    </source>
</evidence>
<dbReference type="SUPFAM" id="SSF48350">
    <property type="entry name" value="GTPase activation domain, GAP"/>
    <property type="match status" value="1"/>
</dbReference>
<keyword evidence="1" id="KW-0343">GTPase activation</keyword>
<evidence type="ECO:0000313" key="6">
    <source>
        <dbReference type="Proteomes" id="UP001153620"/>
    </source>
</evidence>
<dbReference type="InterPro" id="IPR050729">
    <property type="entry name" value="Rho-GAP"/>
</dbReference>
<protein>
    <recommendedName>
        <fullName evidence="4">Rho-GAP domain-containing protein</fullName>
    </recommendedName>
</protein>
<feature type="domain" description="Rho-GAP" evidence="4">
    <location>
        <begin position="650"/>
        <end position="841"/>
    </location>
</feature>
<dbReference type="InterPro" id="IPR008936">
    <property type="entry name" value="Rho_GTPase_activation_prot"/>
</dbReference>
<reference evidence="5" key="1">
    <citation type="submission" date="2022-01" db="EMBL/GenBank/DDBJ databases">
        <authorList>
            <person name="King R."/>
        </authorList>
    </citation>
    <scope>NUCLEOTIDE SEQUENCE</scope>
</reference>
<dbReference type="AlphaFoldDB" id="A0A9N9WNM5"/>